<sequence>MFQHQYKYYKNPKISILDPAYYFAKIFALLNISKITKNHNRILVSPFDSHKGVEFYSVSYWSFVYTCLSILIMGFTFHSCVLFINYPCVGMSDCAAWILSASHSILAIVLLMSSMFRTKSCIGSKINQKSSRSRTWQSLERRVSKFD</sequence>
<keyword evidence="1" id="KW-0472">Membrane</keyword>
<protein>
    <submittedName>
        <fullName evidence="2">Uncharacterized protein</fullName>
    </submittedName>
</protein>
<accession>A0A8D9DZ71</accession>
<evidence type="ECO:0000256" key="1">
    <source>
        <dbReference type="SAM" id="Phobius"/>
    </source>
</evidence>
<reference evidence="2" key="1">
    <citation type="submission" date="2021-05" db="EMBL/GenBank/DDBJ databases">
        <authorList>
            <person name="Alioto T."/>
            <person name="Alioto T."/>
            <person name="Gomez Garrido J."/>
        </authorList>
    </citation>
    <scope>NUCLEOTIDE SEQUENCE</scope>
</reference>
<keyword evidence="1" id="KW-0812">Transmembrane</keyword>
<evidence type="ECO:0000313" key="2">
    <source>
        <dbReference type="EMBL" id="CAG6734666.1"/>
    </source>
</evidence>
<name>A0A8D9DZ71_9HEMI</name>
<keyword evidence="1" id="KW-1133">Transmembrane helix</keyword>
<proteinExistence type="predicted"/>
<feature type="transmembrane region" description="Helical" evidence="1">
    <location>
        <begin position="58"/>
        <end position="84"/>
    </location>
</feature>
<dbReference type="AlphaFoldDB" id="A0A8D9DZ71"/>
<feature type="transmembrane region" description="Helical" evidence="1">
    <location>
        <begin position="96"/>
        <end position="116"/>
    </location>
</feature>
<organism evidence="2">
    <name type="scientific">Cacopsylla melanoneura</name>
    <dbReference type="NCBI Taxonomy" id="428564"/>
    <lineage>
        <taxon>Eukaryota</taxon>
        <taxon>Metazoa</taxon>
        <taxon>Ecdysozoa</taxon>
        <taxon>Arthropoda</taxon>
        <taxon>Hexapoda</taxon>
        <taxon>Insecta</taxon>
        <taxon>Pterygota</taxon>
        <taxon>Neoptera</taxon>
        <taxon>Paraneoptera</taxon>
        <taxon>Hemiptera</taxon>
        <taxon>Sternorrhyncha</taxon>
        <taxon>Psylloidea</taxon>
        <taxon>Psyllidae</taxon>
        <taxon>Psyllinae</taxon>
        <taxon>Cacopsylla</taxon>
    </lineage>
</organism>
<dbReference type="EMBL" id="HBUF01393353">
    <property type="protein sequence ID" value="CAG6734666.1"/>
    <property type="molecule type" value="Transcribed_RNA"/>
</dbReference>